<proteinExistence type="inferred from homology"/>
<dbReference type="Pfam" id="PF10996">
    <property type="entry name" value="Beta-Casp"/>
    <property type="match status" value="1"/>
</dbReference>
<dbReference type="InterPro" id="IPR011108">
    <property type="entry name" value="RMMBL"/>
</dbReference>
<evidence type="ECO:0000259" key="9">
    <source>
        <dbReference type="SMART" id="SM01027"/>
    </source>
</evidence>
<accession>A0A0C3E993</accession>
<dbReference type="Pfam" id="PF00753">
    <property type="entry name" value="Lactamase_B"/>
    <property type="match status" value="1"/>
</dbReference>
<dbReference type="OrthoDB" id="10249535at2759"/>
<evidence type="ECO:0000259" key="8">
    <source>
        <dbReference type="SMART" id="SM00849"/>
    </source>
</evidence>
<sequence length="687" mass="76663">MPIDSDTLRVTLLGAGQEVGRSCCVLQYKGKTVVCDAGIHPAYSGISSLPFVDELDWSTVDAILITHFHLDHAGALTYLTEKTNFREGSGKVYMTHPTKSLHKLMMQDHLRMRLLTASLASIIPVSVHQHITPCSGVSFMPLHAGHVLGACMYLIDIAGIKILYTGDYSRTENRHLVKAEVPPVRPDILIIESTFGVQTLEGEHEKERRFISLVHSIVERGGHVLLPVFALGTAQELLLVLEEHWSAHPELSGVPVYYASGLAKKCMSVYQTHIHAMNANIRSRFARRDNPFLFKYISSISGERGWERKIAGGSSCVVLASPGFMQFGASRRLLELWAPDPRNGVIVTGFSVEGTMARDIQAEPEEIPSLAGSSIPRRLTVDYIPFSAHVDYSQNAEFIELVKAEHVVLVHGERNTMSRLRTAMTARYTSRGEIFNIHTPQNLEVLELSFPPKHIIKVLGTLAERFPRQGSIVSGLLVTKDHSHSLLDLRDLPLDTGLSTFVLRQRQRVALNARWDLIRWALEGMFGSVEERSVRDDGQILRIMGVIDVKHTEHELIIEWESSAINDMIADSALAVVAGADHSQASVQLPPLHSCRHFHANDSLSRLQRVVWFLEAHFGEVNLHIGQDTDQDISTLTIHYNDLLHFSQVVKCVNEILKQRVENVINMADFTTGSLTELFDPSVPIRT</sequence>
<dbReference type="SUPFAM" id="SSF56281">
    <property type="entry name" value="Metallo-hydrolase/oxidoreductase"/>
    <property type="match status" value="1"/>
</dbReference>
<gene>
    <name evidence="11" type="ORF">SCLCIDRAFT_104249</name>
</gene>
<dbReference type="Pfam" id="PF11718">
    <property type="entry name" value="CPSF73-100_C"/>
    <property type="match status" value="1"/>
</dbReference>
<dbReference type="STRING" id="1036808.A0A0C3E993"/>
<dbReference type="PANTHER" id="PTHR11203:SF11">
    <property type="entry name" value="CLEAVAGE AND POLYADENYLATION SPECIFICITY FACTOR SUBUNIT 3"/>
    <property type="match status" value="1"/>
</dbReference>
<dbReference type="InterPro" id="IPR021718">
    <property type="entry name" value="CPSF73-100_C"/>
</dbReference>
<comment type="similarity">
    <text evidence="2">Belongs to the metallo-beta-lactamase superfamily. RNA-metabolizing metallo-beta-lactamase-like family. CPSF2/YSH1 subfamily.</text>
</comment>
<dbReference type="SMART" id="SM01098">
    <property type="entry name" value="CPSF73-100_C"/>
    <property type="match status" value="1"/>
</dbReference>
<evidence type="ECO:0000256" key="4">
    <source>
        <dbReference type="ARBA" id="ARBA00022722"/>
    </source>
</evidence>
<dbReference type="GO" id="GO:0004534">
    <property type="term" value="F:5'-3' RNA exonuclease activity"/>
    <property type="evidence" value="ECO:0007669"/>
    <property type="project" value="TreeGrafter"/>
</dbReference>
<keyword evidence="4" id="KW-0540">Nuclease</keyword>
<dbReference type="GO" id="GO:0005847">
    <property type="term" value="C:mRNA cleavage and polyadenylation specificity factor complex"/>
    <property type="evidence" value="ECO:0007669"/>
    <property type="project" value="TreeGrafter"/>
</dbReference>
<dbReference type="InParanoid" id="A0A0C3E993"/>
<evidence type="ECO:0000256" key="7">
    <source>
        <dbReference type="ARBA" id="ARBA00023242"/>
    </source>
</evidence>
<feature type="domain" description="Pre-mRNA 3'-end-processing endonuclease polyadenylation factor C-term" evidence="10">
    <location>
        <begin position="469"/>
        <end position="675"/>
    </location>
</feature>
<dbReference type="GO" id="GO:0004521">
    <property type="term" value="F:RNA endonuclease activity"/>
    <property type="evidence" value="ECO:0007669"/>
    <property type="project" value="TreeGrafter"/>
</dbReference>
<dbReference type="InterPro" id="IPR001279">
    <property type="entry name" value="Metallo-B-lactamas"/>
</dbReference>
<dbReference type="FunCoup" id="A0A0C3E993">
    <property type="interactions" value="706"/>
</dbReference>
<dbReference type="GO" id="GO:0006398">
    <property type="term" value="P:mRNA 3'-end processing by stem-loop binding and cleavage"/>
    <property type="evidence" value="ECO:0007669"/>
    <property type="project" value="TreeGrafter"/>
</dbReference>
<organism evidence="11 12">
    <name type="scientific">Scleroderma citrinum Foug A</name>
    <dbReference type="NCBI Taxonomy" id="1036808"/>
    <lineage>
        <taxon>Eukaryota</taxon>
        <taxon>Fungi</taxon>
        <taxon>Dikarya</taxon>
        <taxon>Basidiomycota</taxon>
        <taxon>Agaricomycotina</taxon>
        <taxon>Agaricomycetes</taxon>
        <taxon>Agaricomycetidae</taxon>
        <taxon>Boletales</taxon>
        <taxon>Sclerodermatineae</taxon>
        <taxon>Sclerodermataceae</taxon>
        <taxon>Scleroderma</taxon>
    </lineage>
</organism>
<protein>
    <submittedName>
        <fullName evidence="11">Uncharacterized protein</fullName>
    </submittedName>
</protein>
<evidence type="ECO:0000256" key="2">
    <source>
        <dbReference type="ARBA" id="ARBA00010624"/>
    </source>
</evidence>
<evidence type="ECO:0000256" key="1">
    <source>
        <dbReference type="ARBA" id="ARBA00004123"/>
    </source>
</evidence>
<dbReference type="GO" id="GO:0003723">
    <property type="term" value="F:RNA binding"/>
    <property type="evidence" value="ECO:0007669"/>
    <property type="project" value="TreeGrafter"/>
</dbReference>
<feature type="domain" description="Beta-Casp" evidence="9">
    <location>
        <begin position="234"/>
        <end position="360"/>
    </location>
</feature>
<reference evidence="12" key="2">
    <citation type="submission" date="2015-01" db="EMBL/GenBank/DDBJ databases">
        <title>Evolutionary Origins and Diversification of the Mycorrhizal Mutualists.</title>
        <authorList>
            <consortium name="DOE Joint Genome Institute"/>
            <consortium name="Mycorrhizal Genomics Consortium"/>
            <person name="Kohler A."/>
            <person name="Kuo A."/>
            <person name="Nagy L.G."/>
            <person name="Floudas D."/>
            <person name="Copeland A."/>
            <person name="Barry K.W."/>
            <person name="Cichocki N."/>
            <person name="Veneault-Fourrey C."/>
            <person name="LaButti K."/>
            <person name="Lindquist E.A."/>
            <person name="Lipzen A."/>
            <person name="Lundell T."/>
            <person name="Morin E."/>
            <person name="Murat C."/>
            <person name="Riley R."/>
            <person name="Ohm R."/>
            <person name="Sun H."/>
            <person name="Tunlid A."/>
            <person name="Henrissat B."/>
            <person name="Grigoriev I.V."/>
            <person name="Hibbett D.S."/>
            <person name="Martin F."/>
        </authorList>
    </citation>
    <scope>NUCLEOTIDE SEQUENCE [LARGE SCALE GENOMIC DNA]</scope>
    <source>
        <strain evidence="12">Foug A</strain>
    </source>
</reference>
<dbReference type="EMBL" id="KN822007">
    <property type="protein sequence ID" value="KIM69320.1"/>
    <property type="molecule type" value="Genomic_DNA"/>
</dbReference>
<feature type="domain" description="Metallo-beta-lactamase" evidence="8">
    <location>
        <begin position="20"/>
        <end position="222"/>
    </location>
</feature>
<evidence type="ECO:0000256" key="5">
    <source>
        <dbReference type="ARBA" id="ARBA00022759"/>
    </source>
</evidence>
<name>A0A0C3E993_9AGAM</name>
<reference evidence="11 12" key="1">
    <citation type="submission" date="2014-04" db="EMBL/GenBank/DDBJ databases">
        <authorList>
            <consortium name="DOE Joint Genome Institute"/>
            <person name="Kuo A."/>
            <person name="Kohler A."/>
            <person name="Nagy L.G."/>
            <person name="Floudas D."/>
            <person name="Copeland A."/>
            <person name="Barry K.W."/>
            <person name="Cichocki N."/>
            <person name="Veneault-Fourrey C."/>
            <person name="LaButti K."/>
            <person name="Lindquist E.A."/>
            <person name="Lipzen A."/>
            <person name="Lundell T."/>
            <person name="Morin E."/>
            <person name="Murat C."/>
            <person name="Sun H."/>
            <person name="Tunlid A."/>
            <person name="Henrissat B."/>
            <person name="Grigoriev I.V."/>
            <person name="Hibbett D.S."/>
            <person name="Martin F."/>
            <person name="Nordberg H.P."/>
            <person name="Cantor M.N."/>
            <person name="Hua S.X."/>
        </authorList>
    </citation>
    <scope>NUCLEOTIDE SEQUENCE [LARGE SCALE GENOMIC DNA]</scope>
    <source>
        <strain evidence="11 12">Foug A</strain>
    </source>
</reference>
<comment type="subcellular location">
    <subcellularLocation>
        <location evidence="1">Nucleus</location>
    </subcellularLocation>
</comment>
<keyword evidence="3" id="KW-0507">mRNA processing</keyword>
<dbReference type="Gene3D" id="3.60.15.10">
    <property type="entry name" value="Ribonuclease Z/Hydroxyacylglutathione hydrolase-like"/>
    <property type="match status" value="1"/>
</dbReference>
<evidence type="ECO:0000313" key="11">
    <source>
        <dbReference type="EMBL" id="KIM69320.1"/>
    </source>
</evidence>
<evidence type="ECO:0000256" key="6">
    <source>
        <dbReference type="ARBA" id="ARBA00022801"/>
    </source>
</evidence>
<dbReference type="SMART" id="SM01027">
    <property type="entry name" value="Beta-Casp"/>
    <property type="match status" value="1"/>
</dbReference>
<dbReference type="InterPro" id="IPR050698">
    <property type="entry name" value="MBL"/>
</dbReference>
<evidence type="ECO:0000256" key="3">
    <source>
        <dbReference type="ARBA" id="ARBA00022664"/>
    </source>
</evidence>
<dbReference type="InterPro" id="IPR036866">
    <property type="entry name" value="RibonucZ/Hydroxyglut_hydro"/>
</dbReference>
<keyword evidence="6" id="KW-0378">Hydrolase</keyword>
<dbReference type="HOGENOM" id="CLU_009673_2_2_1"/>
<dbReference type="InterPro" id="IPR022712">
    <property type="entry name" value="Beta_Casp"/>
</dbReference>
<dbReference type="AlphaFoldDB" id="A0A0C3E993"/>
<dbReference type="SMART" id="SM00849">
    <property type="entry name" value="Lactamase_B"/>
    <property type="match status" value="1"/>
</dbReference>
<evidence type="ECO:0000313" key="12">
    <source>
        <dbReference type="Proteomes" id="UP000053989"/>
    </source>
</evidence>
<dbReference type="Gene3D" id="3.40.50.10890">
    <property type="match status" value="1"/>
</dbReference>
<dbReference type="PANTHER" id="PTHR11203">
    <property type="entry name" value="CLEAVAGE AND POLYADENYLATION SPECIFICITY FACTOR FAMILY MEMBER"/>
    <property type="match status" value="1"/>
</dbReference>
<keyword evidence="12" id="KW-1185">Reference proteome</keyword>
<dbReference type="Pfam" id="PF07521">
    <property type="entry name" value="RMMBL"/>
    <property type="match status" value="1"/>
</dbReference>
<keyword evidence="5" id="KW-0255">Endonuclease</keyword>
<evidence type="ECO:0000259" key="10">
    <source>
        <dbReference type="SMART" id="SM01098"/>
    </source>
</evidence>
<keyword evidence="7" id="KW-0539">Nucleus</keyword>
<dbReference type="Proteomes" id="UP000053989">
    <property type="component" value="Unassembled WGS sequence"/>
</dbReference>